<gene>
    <name evidence="1" type="ORF">F3059_13515</name>
</gene>
<evidence type="ECO:0000313" key="2">
    <source>
        <dbReference type="Proteomes" id="UP000435357"/>
    </source>
</evidence>
<dbReference type="AlphaFoldDB" id="A0A6N6M3Y1"/>
<dbReference type="RefSeq" id="WP_151170186.1">
    <property type="nucleotide sequence ID" value="NZ_WACR01000015.1"/>
</dbReference>
<dbReference type="OrthoDB" id="9804281at2"/>
<dbReference type="Proteomes" id="UP000435357">
    <property type="component" value="Unassembled WGS sequence"/>
</dbReference>
<dbReference type="EMBL" id="WACR01000015">
    <property type="protein sequence ID" value="KAB1061470.1"/>
    <property type="molecule type" value="Genomic_DNA"/>
</dbReference>
<proteinExistence type="predicted"/>
<organism evidence="1 2">
    <name type="scientific">Salibacter halophilus</name>
    <dbReference type="NCBI Taxonomy" id="1803916"/>
    <lineage>
        <taxon>Bacteria</taxon>
        <taxon>Pseudomonadati</taxon>
        <taxon>Bacteroidota</taxon>
        <taxon>Flavobacteriia</taxon>
        <taxon>Flavobacteriales</taxon>
        <taxon>Salibacteraceae</taxon>
        <taxon>Salibacter</taxon>
    </lineage>
</organism>
<protein>
    <recommendedName>
        <fullName evidence="3">DNA primase</fullName>
    </recommendedName>
</protein>
<accession>A0A6N6M3Y1</accession>
<sequence>MPQLDTTNPDHFIYQNDLLRIEILGGIKIEGLDRLRATLKAALPESPRPPIRHNLDLYNDNQLEKFIRKAAQKLELGTSVIAASLSEITAQLEGYRLEQLKKQQPEEEKPKPLSQKAKEQAKAYASKPQLVKRTMSDLQQTGIIGETTNSMILHIAMSSRQCPDPLSVICLARSGAGKSYLMEKVAACFPTEDLLENTQFTENSFYYFKREEIRGKVFLVEDLDGAQAVLYPIRELQSKKRISKTVTMKDKSGQLRTITLIVEGPVSVIGCTTKEKIYEDNANRSILIYLDNSKEQDHKILDYQKKLKANLIDKNKETQLREKLQNVQRILQPVKIVNPYALLIDLPKEVFKPRRTMGLLLNFIEAITFYHQHQREQQADKETGEVFIETTPEDIQWAFKLLRETLFRKSDELSGACRSFYEWVRSPDRQFKNRKFYASDIRKEKRIAPRTLQRYLKELTEYNRLKIVGGKKHGNGYQYELNPKPENENLPGVIDEQISKVLKAVEAEHKKRQGTKRKRKK</sequence>
<evidence type="ECO:0008006" key="3">
    <source>
        <dbReference type="Google" id="ProtNLM"/>
    </source>
</evidence>
<comment type="caution">
    <text evidence="1">The sequence shown here is derived from an EMBL/GenBank/DDBJ whole genome shotgun (WGS) entry which is preliminary data.</text>
</comment>
<evidence type="ECO:0000313" key="1">
    <source>
        <dbReference type="EMBL" id="KAB1061470.1"/>
    </source>
</evidence>
<reference evidence="1 2" key="1">
    <citation type="submission" date="2019-09" db="EMBL/GenBank/DDBJ databases">
        <title>Genomes of Cryomorphaceae.</title>
        <authorList>
            <person name="Bowman J.P."/>
        </authorList>
    </citation>
    <scope>NUCLEOTIDE SEQUENCE [LARGE SCALE GENOMIC DNA]</scope>
    <source>
        <strain evidence="1 2">KCTC 52047</strain>
    </source>
</reference>
<name>A0A6N6M3Y1_9FLAO</name>
<keyword evidence="2" id="KW-1185">Reference proteome</keyword>